<keyword evidence="5 8" id="KW-1133">Transmembrane helix</keyword>
<evidence type="ECO:0000256" key="1">
    <source>
        <dbReference type="ARBA" id="ARBA00004162"/>
    </source>
</evidence>
<comment type="subcellular location">
    <subcellularLocation>
        <location evidence="1">Cell membrane</location>
        <topology evidence="1">Single-pass membrane protein</topology>
    </subcellularLocation>
    <subcellularLocation>
        <location evidence="7">Cell membrane</location>
        <topology evidence="7">Single-pass type II membrane protein</topology>
    </subcellularLocation>
</comment>
<dbReference type="GO" id="GO:0022857">
    <property type="term" value="F:transmembrane transporter activity"/>
    <property type="evidence" value="ECO:0007669"/>
    <property type="project" value="InterPro"/>
</dbReference>
<evidence type="ECO:0000313" key="9">
    <source>
        <dbReference type="EMBL" id="AKF05662.1"/>
    </source>
</evidence>
<keyword evidence="7" id="KW-0653">Protein transport</keyword>
<name>A0A0F6W297_9BACT</name>
<dbReference type="AlphaFoldDB" id="A0A0F6W297"/>
<dbReference type="Gene3D" id="3.30.420.270">
    <property type="match status" value="1"/>
</dbReference>
<evidence type="ECO:0000256" key="2">
    <source>
        <dbReference type="ARBA" id="ARBA00005811"/>
    </source>
</evidence>
<dbReference type="InterPro" id="IPR003400">
    <property type="entry name" value="ExbD"/>
</dbReference>
<proteinExistence type="inferred from homology"/>
<evidence type="ECO:0000313" key="10">
    <source>
        <dbReference type="Proteomes" id="UP000034883"/>
    </source>
</evidence>
<reference evidence="9 10" key="1">
    <citation type="submission" date="2015-03" db="EMBL/GenBank/DDBJ databases">
        <title>Genome assembly of Sandaracinus amylolyticus DSM 53668.</title>
        <authorList>
            <person name="Sharma G."/>
            <person name="Subramanian S."/>
        </authorList>
    </citation>
    <scope>NUCLEOTIDE SEQUENCE [LARGE SCALE GENOMIC DNA]</scope>
    <source>
        <strain evidence="9 10">DSM 53668</strain>
    </source>
</reference>
<evidence type="ECO:0000256" key="6">
    <source>
        <dbReference type="ARBA" id="ARBA00023136"/>
    </source>
</evidence>
<evidence type="ECO:0000256" key="8">
    <source>
        <dbReference type="SAM" id="Phobius"/>
    </source>
</evidence>
<dbReference type="Pfam" id="PF02472">
    <property type="entry name" value="ExbD"/>
    <property type="match status" value="1"/>
</dbReference>
<evidence type="ECO:0000256" key="5">
    <source>
        <dbReference type="ARBA" id="ARBA00022989"/>
    </source>
</evidence>
<keyword evidence="7" id="KW-0813">Transport</keyword>
<gene>
    <name evidence="9" type="ORF">DB32_002811</name>
</gene>
<protein>
    <submittedName>
        <fullName evidence="9">Biopolymer transport protein ExbD/TolR</fullName>
    </submittedName>
</protein>
<keyword evidence="10" id="KW-1185">Reference proteome</keyword>
<dbReference type="RefSeq" id="WP_053232910.1">
    <property type="nucleotide sequence ID" value="NZ_CP011125.1"/>
</dbReference>
<dbReference type="OrthoDB" id="9793581at2"/>
<accession>A0A0F6W297</accession>
<dbReference type="GO" id="GO:0005886">
    <property type="term" value="C:plasma membrane"/>
    <property type="evidence" value="ECO:0007669"/>
    <property type="project" value="UniProtKB-SubCell"/>
</dbReference>
<keyword evidence="4 7" id="KW-0812">Transmembrane</keyword>
<evidence type="ECO:0000256" key="7">
    <source>
        <dbReference type="RuleBase" id="RU003879"/>
    </source>
</evidence>
<dbReference type="STRING" id="927083.DB32_002811"/>
<dbReference type="GO" id="GO:0015031">
    <property type="term" value="P:protein transport"/>
    <property type="evidence" value="ECO:0007669"/>
    <property type="project" value="UniProtKB-KW"/>
</dbReference>
<organism evidence="9 10">
    <name type="scientific">Sandaracinus amylolyticus</name>
    <dbReference type="NCBI Taxonomy" id="927083"/>
    <lineage>
        <taxon>Bacteria</taxon>
        <taxon>Pseudomonadati</taxon>
        <taxon>Myxococcota</taxon>
        <taxon>Polyangia</taxon>
        <taxon>Polyangiales</taxon>
        <taxon>Sandaracinaceae</taxon>
        <taxon>Sandaracinus</taxon>
    </lineage>
</organism>
<dbReference type="PANTHER" id="PTHR30558">
    <property type="entry name" value="EXBD MEMBRANE COMPONENT OF PMF-DRIVEN MACROMOLECULE IMPORT SYSTEM"/>
    <property type="match status" value="1"/>
</dbReference>
<comment type="similarity">
    <text evidence="2 7">Belongs to the ExbD/TolR family.</text>
</comment>
<keyword evidence="3" id="KW-1003">Cell membrane</keyword>
<sequence length="145" mass="15923">MGGGTGGGGDDDLITSINVTPLVDVVLVLLIILMVTASYIVSHSIPMELPQAETGDPEAQQPRTLTVSINETGQLHIDAEPISDEVFRRRIREYVASLPNRQESRATIAADGRIQHSRFVYVLDSLRREGVTRYAINVRPEDLAQ</sequence>
<dbReference type="KEGG" id="samy:DB32_002811"/>
<evidence type="ECO:0000256" key="4">
    <source>
        <dbReference type="ARBA" id="ARBA00022692"/>
    </source>
</evidence>
<dbReference type="Proteomes" id="UP000034883">
    <property type="component" value="Chromosome"/>
</dbReference>
<keyword evidence="6 8" id="KW-0472">Membrane</keyword>
<evidence type="ECO:0000256" key="3">
    <source>
        <dbReference type="ARBA" id="ARBA00022475"/>
    </source>
</evidence>
<dbReference type="PANTHER" id="PTHR30558:SF7">
    <property type="entry name" value="TOL-PAL SYSTEM PROTEIN TOLR"/>
    <property type="match status" value="1"/>
</dbReference>
<feature type="transmembrane region" description="Helical" evidence="8">
    <location>
        <begin position="22"/>
        <end position="41"/>
    </location>
</feature>
<dbReference type="EMBL" id="CP011125">
    <property type="protein sequence ID" value="AKF05662.1"/>
    <property type="molecule type" value="Genomic_DNA"/>
</dbReference>